<keyword evidence="2" id="KW-0805">Transcription regulation</keyword>
<dbReference type="GO" id="GO:0006355">
    <property type="term" value="P:regulation of DNA-templated transcription"/>
    <property type="evidence" value="ECO:0007669"/>
    <property type="project" value="InterPro"/>
</dbReference>
<dbReference type="InterPro" id="IPR013700">
    <property type="entry name" value="AflR"/>
</dbReference>
<feature type="domain" description="Aflatoxin regulatory protein" evidence="7">
    <location>
        <begin position="199"/>
        <end position="287"/>
    </location>
</feature>
<keyword evidence="5" id="KW-0539">Nucleus</keyword>
<dbReference type="Proteomes" id="UP000481858">
    <property type="component" value="Unassembled WGS sequence"/>
</dbReference>
<gene>
    <name evidence="8" type="ORF">GQX73_g6919</name>
</gene>
<dbReference type="GO" id="GO:0005634">
    <property type="term" value="C:nucleus"/>
    <property type="evidence" value="ECO:0007669"/>
    <property type="project" value="InterPro"/>
</dbReference>
<dbReference type="Pfam" id="PF08493">
    <property type="entry name" value="AflR"/>
    <property type="match status" value="1"/>
</dbReference>
<feature type="region of interest" description="Disordered" evidence="6">
    <location>
        <begin position="38"/>
        <end position="101"/>
    </location>
</feature>
<evidence type="ECO:0000256" key="2">
    <source>
        <dbReference type="ARBA" id="ARBA00023015"/>
    </source>
</evidence>
<evidence type="ECO:0000256" key="5">
    <source>
        <dbReference type="ARBA" id="ARBA00023242"/>
    </source>
</evidence>
<evidence type="ECO:0000256" key="3">
    <source>
        <dbReference type="ARBA" id="ARBA00023125"/>
    </source>
</evidence>
<keyword evidence="1" id="KW-0479">Metal-binding</keyword>
<evidence type="ECO:0000256" key="4">
    <source>
        <dbReference type="ARBA" id="ARBA00023163"/>
    </source>
</evidence>
<evidence type="ECO:0000313" key="8">
    <source>
        <dbReference type="EMBL" id="KAF2966636.1"/>
    </source>
</evidence>
<dbReference type="OrthoDB" id="2328572at2759"/>
<name>A0A7C8N2E3_9PEZI</name>
<accession>A0A7C8N2E3</accession>
<dbReference type="GO" id="GO:0046872">
    <property type="term" value="F:metal ion binding"/>
    <property type="evidence" value="ECO:0007669"/>
    <property type="project" value="UniProtKB-KW"/>
</dbReference>
<dbReference type="GO" id="GO:0003677">
    <property type="term" value="F:DNA binding"/>
    <property type="evidence" value="ECO:0007669"/>
    <property type="project" value="UniProtKB-KW"/>
</dbReference>
<evidence type="ECO:0000256" key="1">
    <source>
        <dbReference type="ARBA" id="ARBA00022723"/>
    </source>
</evidence>
<keyword evidence="9" id="KW-1185">Reference proteome</keyword>
<keyword evidence="3" id="KW-0238">DNA-binding</keyword>
<dbReference type="AlphaFoldDB" id="A0A7C8N2E3"/>
<feature type="compositionally biased region" description="Polar residues" evidence="6">
    <location>
        <begin position="83"/>
        <end position="96"/>
    </location>
</feature>
<dbReference type="InParanoid" id="A0A7C8N2E3"/>
<proteinExistence type="predicted"/>
<evidence type="ECO:0000313" key="9">
    <source>
        <dbReference type="Proteomes" id="UP000481858"/>
    </source>
</evidence>
<sequence length="416" mass="45545">MQFLWSRYAIEILRTYGQSLDLLNAGELVAIHQAVEATGSGRTESPEIRHSTLPLPSGSRSGGGGPVTPESHGSIVHTHGRETSATPSLSPPNVISVSFKDIPRGSPNSLGAYFQQPQLEPLSSPSNIPHNTHKSLNNIRNFGPVPIGHTNLLWPTDNLDRFHEYGGVLTVPAALNPVDGYEHGGSDDFSQTSFSCRQYHNCTSLAKNLLNKLNTVTSKNETQQSSVAPVMPASTTDEALVTCSNASKQLLELLECSCDEDAYLPFLVAIIISKVLATYGAIAEVDYPTRFGLRKPISTPQQLEQMRNTFQPAPLRLGVYDIDGDLNRLLRTQLVLREVSKIKQLVDLFWAKYCYGGNSADMSSDGESDRIVYIALGQFVENRYTKILAACERVGMDCSRPIEHGADRSPPRGQHI</sequence>
<keyword evidence="4" id="KW-0804">Transcription</keyword>
<dbReference type="EMBL" id="WUBL01000084">
    <property type="protein sequence ID" value="KAF2966636.1"/>
    <property type="molecule type" value="Genomic_DNA"/>
</dbReference>
<protein>
    <recommendedName>
        <fullName evidence="7">Aflatoxin regulatory protein domain-containing protein</fullName>
    </recommendedName>
</protein>
<dbReference type="GO" id="GO:0045122">
    <property type="term" value="P:aflatoxin biosynthetic process"/>
    <property type="evidence" value="ECO:0007669"/>
    <property type="project" value="InterPro"/>
</dbReference>
<comment type="caution">
    <text evidence="8">The sequence shown here is derived from an EMBL/GenBank/DDBJ whole genome shotgun (WGS) entry which is preliminary data.</text>
</comment>
<organism evidence="8 9">
    <name type="scientific">Xylaria multiplex</name>
    <dbReference type="NCBI Taxonomy" id="323545"/>
    <lineage>
        <taxon>Eukaryota</taxon>
        <taxon>Fungi</taxon>
        <taxon>Dikarya</taxon>
        <taxon>Ascomycota</taxon>
        <taxon>Pezizomycotina</taxon>
        <taxon>Sordariomycetes</taxon>
        <taxon>Xylariomycetidae</taxon>
        <taxon>Xylariales</taxon>
        <taxon>Xylariaceae</taxon>
        <taxon>Xylaria</taxon>
    </lineage>
</organism>
<evidence type="ECO:0000259" key="7">
    <source>
        <dbReference type="Pfam" id="PF08493"/>
    </source>
</evidence>
<evidence type="ECO:0000256" key="6">
    <source>
        <dbReference type="SAM" id="MobiDB-lite"/>
    </source>
</evidence>
<reference evidence="8 9" key="1">
    <citation type="submission" date="2019-12" db="EMBL/GenBank/DDBJ databases">
        <title>Draft genome sequence of the ascomycete Xylaria multiplex DSM 110363.</title>
        <authorList>
            <person name="Buettner E."/>
            <person name="Kellner H."/>
        </authorList>
    </citation>
    <scope>NUCLEOTIDE SEQUENCE [LARGE SCALE GENOMIC DNA]</scope>
    <source>
        <strain evidence="8 9">DSM 110363</strain>
    </source>
</reference>